<evidence type="ECO:0000313" key="3">
    <source>
        <dbReference type="Proteomes" id="UP000823775"/>
    </source>
</evidence>
<sequence length="106" mass="12106">MSSIISDPCDDNMEHYAYNNVGYEYDYGDCGGYVDNNEHEQYSYGEDEDYEGSHNTYHGYGDDLRYNSSSHVPYESYNEGPHENGSCDEYVHGDSGSATNDFEEFL</sequence>
<dbReference type="Proteomes" id="UP000823775">
    <property type="component" value="Unassembled WGS sequence"/>
</dbReference>
<accession>A0ABS8WRS0</accession>
<dbReference type="EMBL" id="JACEIK010009268">
    <property type="protein sequence ID" value="MCE3052172.1"/>
    <property type="molecule type" value="Genomic_DNA"/>
</dbReference>
<name>A0ABS8WRS0_DATST</name>
<organism evidence="2 3">
    <name type="scientific">Datura stramonium</name>
    <name type="common">Jimsonweed</name>
    <name type="synonym">Common thornapple</name>
    <dbReference type="NCBI Taxonomy" id="4076"/>
    <lineage>
        <taxon>Eukaryota</taxon>
        <taxon>Viridiplantae</taxon>
        <taxon>Streptophyta</taxon>
        <taxon>Embryophyta</taxon>
        <taxon>Tracheophyta</taxon>
        <taxon>Spermatophyta</taxon>
        <taxon>Magnoliopsida</taxon>
        <taxon>eudicotyledons</taxon>
        <taxon>Gunneridae</taxon>
        <taxon>Pentapetalae</taxon>
        <taxon>asterids</taxon>
        <taxon>lamiids</taxon>
        <taxon>Solanales</taxon>
        <taxon>Solanaceae</taxon>
        <taxon>Solanoideae</taxon>
        <taxon>Datureae</taxon>
        <taxon>Datura</taxon>
    </lineage>
</organism>
<evidence type="ECO:0000256" key="1">
    <source>
        <dbReference type="SAM" id="MobiDB-lite"/>
    </source>
</evidence>
<comment type="caution">
    <text evidence="2">The sequence shown here is derived from an EMBL/GenBank/DDBJ whole genome shotgun (WGS) entry which is preliminary data.</text>
</comment>
<keyword evidence="3" id="KW-1185">Reference proteome</keyword>
<protein>
    <submittedName>
        <fullName evidence="2">Uncharacterized protein</fullName>
    </submittedName>
</protein>
<gene>
    <name evidence="2" type="ORF">HAX54_051745</name>
</gene>
<proteinExistence type="predicted"/>
<feature type="region of interest" description="Disordered" evidence="1">
    <location>
        <begin position="46"/>
        <end position="106"/>
    </location>
</feature>
<reference evidence="2 3" key="1">
    <citation type="journal article" date="2021" name="BMC Genomics">
        <title>Datura genome reveals duplications of psychoactive alkaloid biosynthetic genes and high mutation rate following tissue culture.</title>
        <authorList>
            <person name="Rajewski A."/>
            <person name="Carter-House D."/>
            <person name="Stajich J."/>
            <person name="Litt A."/>
        </authorList>
    </citation>
    <scope>NUCLEOTIDE SEQUENCE [LARGE SCALE GENOMIC DNA]</scope>
    <source>
        <strain evidence="2">AR-01</strain>
    </source>
</reference>
<evidence type="ECO:0000313" key="2">
    <source>
        <dbReference type="EMBL" id="MCE3052172.1"/>
    </source>
</evidence>